<dbReference type="PROSITE" id="PS50089">
    <property type="entry name" value="ZF_RING_2"/>
    <property type="match status" value="1"/>
</dbReference>
<dbReference type="SUPFAM" id="SSF57850">
    <property type="entry name" value="RING/U-box"/>
    <property type="match status" value="1"/>
</dbReference>
<dbReference type="Pfam" id="PF13639">
    <property type="entry name" value="zf-RING_2"/>
    <property type="match status" value="1"/>
</dbReference>
<keyword evidence="6" id="KW-0479">Metal-binding</keyword>
<feature type="compositionally biased region" description="Gly residues" evidence="7">
    <location>
        <begin position="762"/>
        <end position="778"/>
    </location>
</feature>
<accession>A0A4Z1NMW1</accession>
<dbReference type="Gene3D" id="3.30.40.10">
    <property type="entry name" value="Zinc/RING finger domain, C3HC4 (zinc finger)"/>
    <property type="match status" value="1"/>
</dbReference>
<feature type="compositionally biased region" description="Gly residues" evidence="7">
    <location>
        <begin position="475"/>
        <end position="484"/>
    </location>
</feature>
<evidence type="ECO:0000259" key="8">
    <source>
        <dbReference type="PROSITE" id="PS50089"/>
    </source>
</evidence>
<dbReference type="GO" id="GO:0000209">
    <property type="term" value="P:protein polyubiquitination"/>
    <property type="evidence" value="ECO:0007669"/>
    <property type="project" value="TreeGrafter"/>
</dbReference>
<dbReference type="SMART" id="SM00184">
    <property type="entry name" value="RING"/>
    <property type="match status" value="1"/>
</dbReference>
<evidence type="ECO:0000256" key="2">
    <source>
        <dbReference type="ARBA" id="ARBA00012483"/>
    </source>
</evidence>
<gene>
    <name evidence="9" type="ORF">E6O75_ATG07333</name>
</gene>
<dbReference type="AlphaFoldDB" id="A0A4Z1NMW1"/>
<evidence type="ECO:0000313" key="9">
    <source>
        <dbReference type="EMBL" id="TID14101.1"/>
    </source>
</evidence>
<evidence type="ECO:0000256" key="3">
    <source>
        <dbReference type="ARBA" id="ARBA00022679"/>
    </source>
</evidence>
<sequence>MRATTRFGLVGAQWRIFNVLGSITYSIHDFHNATSYMDTTEQSTLLSDVKKSPSAADSCVICLETISERAVTLPCNHVNFDFICILSWLLDQQARCPLCKTEVNAVQYAFDSPTDFKTFHIPSKTGVTRKGGNRSFSLQSRLRRRTRSPPPAIDNALLRRKFVYTHNLYSMHIGTNRISKHRNITPSSFSASTDLHSRARKWIRRELQVFEFLSPDYDSSTANALSTSISTTGRDTRNRSLVSNNVEALLEYIILVLKKVQIKGADGRAEDLIQEYLGRENARLFLHELEAWLRAPYHTLEEWDGVVQYAVEIPYPLPEVRKRKWRFTVMVRDHTYFPCLGPLPFTVNEGEHCALWVCFTNDDPIRRLQAVQGDKLPGFRSPTAHRPEYDIVNIYLPSVRPVLLNVIPDSVPEPTVLPLQFEMNRIWSLLNRNATSIRAFYLEFQEYQDSKTMRNVLSSAALLLVLSSGIAAQKQGGGNNGGGREPWVGGKPNSGGKAGENKGLDKAKDNKGGNKPKDKGGNKPKDKGGDKPKDKGGDKPKDNKNGGKSKENKGGDRPRNGDYNQPWGNGPKPGDKRPEWNDGRGAEWGRGGEYGWNHVVGKDGGWIGGRAPDYLTIEYRPDWNWNVPNYFEPLYYTQYIATPAWPVPVIPVITIEAPPPIVLEPGCVITVTTIHTTTETEATFTSTITEAPEGLATVYQDKDGLEYTYGAITVFEVYIYTTTQSVDVIGESCFGDGSGNGGNGYGYGNAGNNGGDGVFGNSGNGEVGGNSGNIGDGGAFLPPAQLAPPPAQPVPPPGQPPPPPA</sequence>
<organism evidence="9 10">
    <name type="scientific">Venturia nashicola</name>
    <dbReference type="NCBI Taxonomy" id="86259"/>
    <lineage>
        <taxon>Eukaryota</taxon>
        <taxon>Fungi</taxon>
        <taxon>Dikarya</taxon>
        <taxon>Ascomycota</taxon>
        <taxon>Pezizomycotina</taxon>
        <taxon>Dothideomycetes</taxon>
        <taxon>Pleosporomycetidae</taxon>
        <taxon>Venturiales</taxon>
        <taxon>Venturiaceae</taxon>
        <taxon>Venturia</taxon>
    </lineage>
</organism>
<evidence type="ECO:0000256" key="7">
    <source>
        <dbReference type="SAM" id="MobiDB-lite"/>
    </source>
</evidence>
<dbReference type="Proteomes" id="UP000298493">
    <property type="component" value="Unassembled WGS sequence"/>
</dbReference>
<evidence type="ECO:0000256" key="6">
    <source>
        <dbReference type="PROSITE-ProRule" id="PRU00175"/>
    </source>
</evidence>
<feature type="compositionally biased region" description="Basic and acidic residues" evidence="7">
    <location>
        <begin position="573"/>
        <end position="587"/>
    </location>
</feature>
<feature type="compositionally biased region" description="Pro residues" evidence="7">
    <location>
        <begin position="785"/>
        <end position="805"/>
    </location>
</feature>
<protein>
    <recommendedName>
        <fullName evidence="2">RING-type E3 ubiquitin transferase</fullName>
        <ecNumber evidence="2">2.3.2.27</ecNumber>
    </recommendedName>
</protein>
<dbReference type="InterPro" id="IPR001841">
    <property type="entry name" value="Znf_RING"/>
</dbReference>
<feature type="domain" description="RING-type" evidence="8">
    <location>
        <begin position="59"/>
        <end position="100"/>
    </location>
</feature>
<dbReference type="PANTHER" id="PTHR46077:SF1">
    <property type="entry name" value="TOP1 BINDING ARGININE_SERINE RICH PROTEIN, E3 UBIQUITIN LIGASE"/>
    <property type="match status" value="1"/>
</dbReference>
<dbReference type="InterPro" id="IPR013083">
    <property type="entry name" value="Znf_RING/FYVE/PHD"/>
</dbReference>
<keyword evidence="10" id="KW-1185">Reference proteome</keyword>
<dbReference type="GO" id="GO:0008270">
    <property type="term" value="F:zinc ion binding"/>
    <property type="evidence" value="ECO:0007669"/>
    <property type="project" value="UniProtKB-KW"/>
</dbReference>
<comment type="catalytic activity">
    <reaction evidence="1">
        <text>S-ubiquitinyl-[E2 ubiquitin-conjugating enzyme]-L-cysteine + [acceptor protein]-L-lysine = [E2 ubiquitin-conjugating enzyme]-L-cysteine + N(6)-ubiquitinyl-[acceptor protein]-L-lysine.</text>
        <dbReference type="EC" id="2.3.2.27"/>
    </reaction>
</comment>
<proteinExistence type="predicted"/>
<keyword evidence="5" id="KW-0804">Transcription</keyword>
<evidence type="ECO:0000313" key="10">
    <source>
        <dbReference type="Proteomes" id="UP000298493"/>
    </source>
</evidence>
<feature type="region of interest" description="Disordered" evidence="7">
    <location>
        <begin position="762"/>
        <end position="805"/>
    </location>
</feature>
<name>A0A4Z1NMW1_9PEZI</name>
<evidence type="ECO:0000256" key="5">
    <source>
        <dbReference type="ARBA" id="ARBA00023163"/>
    </source>
</evidence>
<feature type="region of interest" description="Disordered" evidence="7">
    <location>
        <begin position="473"/>
        <end position="592"/>
    </location>
</feature>
<dbReference type="EC" id="2.3.2.27" evidence="2"/>
<keyword evidence="6" id="KW-0862">Zinc</keyword>
<dbReference type="PANTHER" id="PTHR46077">
    <property type="entry name" value="E3 UBIQUITIN-PROTEIN LIGASE TOPORS"/>
    <property type="match status" value="1"/>
</dbReference>
<keyword evidence="6" id="KW-0863">Zinc-finger</keyword>
<evidence type="ECO:0000256" key="4">
    <source>
        <dbReference type="ARBA" id="ARBA00023015"/>
    </source>
</evidence>
<dbReference type="EMBL" id="SNSC02000024">
    <property type="protein sequence ID" value="TID14101.1"/>
    <property type="molecule type" value="Genomic_DNA"/>
</dbReference>
<reference evidence="9 10" key="1">
    <citation type="submission" date="2019-04" db="EMBL/GenBank/DDBJ databases">
        <title>High contiguity whole genome sequence and gene annotation resource for two Venturia nashicola isolates.</title>
        <authorList>
            <person name="Prokchorchik M."/>
            <person name="Won K."/>
            <person name="Lee Y."/>
            <person name="Choi E.D."/>
            <person name="Segonzac C."/>
            <person name="Sohn K.H."/>
        </authorList>
    </citation>
    <scope>NUCLEOTIDE SEQUENCE [LARGE SCALE GENOMIC DNA]</scope>
    <source>
        <strain evidence="9 10">PRI2</strain>
    </source>
</reference>
<feature type="compositionally biased region" description="Basic and acidic residues" evidence="7">
    <location>
        <begin position="499"/>
        <end position="560"/>
    </location>
</feature>
<dbReference type="GO" id="GO:0006513">
    <property type="term" value="P:protein monoubiquitination"/>
    <property type="evidence" value="ECO:0007669"/>
    <property type="project" value="TreeGrafter"/>
</dbReference>
<keyword evidence="3" id="KW-0808">Transferase</keyword>
<dbReference type="GO" id="GO:0061630">
    <property type="term" value="F:ubiquitin protein ligase activity"/>
    <property type="evidence" value="ECO:0007669"/>
    <property type="project" value="UniProtKB-EC"/>
</dbReference>
<evidence type="ECO:0000256" key="1">
    <source>
        <dbReference type="ARBA" id="ARBA00000900"/>
    </source>
</evidence>
<keyword evidence="4" id="KW-0805">Transcription regulation</keyword>
<comment type="caution">
    <text evidence="9">The sequence shown here is derived from an EMBL/GenBank/DDBJ whole genome shotgun (WGS) entry which is preliminary data.</text>
</comment>
<dbReference type="STRING" id="86259.A0A4Z1NMW1"/>